<keyword evidence="1" id="KW-0255">Endonuclease</keyword>
<proteinExistence type="predicted"/>
<sequence length="485" mass="53927">MKKFTPQPGFAVLAHKLALDPNATAERRLYSHGGAARAAYNWAVAYITAAWWQRKAEQSYGIPNDQLTALRSWSLPSLRKAFNEDKRTNPRFAGWWEENSKEAYNTGLANASAAFDNYTKSKSGKRKGRTMGVPRFKSKRKARLACRFTTGTICIEPDGHHVTLPRIGRVRLHENASHLRALADAGHMRILSATARLDRGRWFVSFQVEQKHELAKVARPDAAVGIDLGIKTLAVLADSDGVLGDEPNPRHLDRAQRQLRRASRIVSRRQGPDRRTGQQASKRWEKANQARNKVHHRVANLREDTLHKMTARLAEYGTIVVEDLNVAAMGRNRRLSRRIADAAFGEIRRQLTYKTRRHGTRLVVADRWFPSSKTCSRCGVVKAKLPLSTRVFECDTCGLVLDRDANAGHNLVALAARTTGTGVAGDLDNAPVAESKPRGADRKTRTTRPRRKAQAGRAGGTIPSPRAGKETGDRQQATRTQLALG</sequence>
<protein>
    <submittedName>
        <fullName evidence="1">IS607 family element RNA-guided endonuclease TnpB</fullName>
    </submittedName>
</protein>
<keyword evidence="1" id="KW-0378">Hydrolase</keyword>
<keyword evidence="1" id="KW-0540">Nuclease</keyword>
<reference evidence="1" key="1">
    <citation type="submission" date="2022-10" db="EMBL/GenBank/DDBJ databases">
        <title>The complete genomes of actinobacterial strains from the NBC collection.</title>
        <authorList>
            <person name="Joergensen T.S."/>
            <person name="Alvarez Arevalo M."/>
            <person name="Sterndorff E.B."/>
            <person name="Faurdal D."/>
            <person name="Vuksanovic O."/>
            <person name="Mourched A.-S."/>
            <person name="Charusanti P."/>
            <person name="Shaw S."/>
            <person name="Blin K."/>
            <person name="Weber T."/>
        </authorList>
    </citation>
    <scope>NUCLEOTIDE SEQUENCE</scope>
    <source>
        <strain evidence="1">NBC 01771</strain>
    </source>
</reference>
<gene>
    <name evidence="1" type="primary">tnpB</name>
    <name evidence="1" type="ORF">OG835_16650</name>
</gene>
<dbReference type="Proteomes" id="UP001348369">
    <property type="component" value="Chromosome"/>
</dbReference>
<dbReference type="EMBL" id="CP109109">
    <property type="protein sequence ID" value="WSB98494.1"/>
    <property type="molecule type" value="Genomic_DNA"/>
</dbReference>
<evidence type="ECO:0000313" key="1">
    <source>
        <dbReference type="EMBL" id="WSB98494.1"/>
    </source>
</evidence>
<name>A0ACD4ZJZ1_9ACTN</name>
<keyword evidence="2" id="KW-1185">Reference proteome</keyword>
<evidence type="ECO:0000313" key="2">
    <source>
        <dbReference type="Proteomes" id="UP001348369"/>
    </source>
</evidence>
<accession>A0ACD4ZJZ1</accession>
<organism evidence="1 2">
    <name type="scientific">Streptomyces scopuliridis</name>
    <dbReference type="NCBI Taxonomy" id="452529"/>
    <lineage>
        <taxon>Bacteria</taxon>
        <taxon>Bacillati</taxon>
        <taxon>Actinomycetota</taxon>
        <taxon>Actinomycetes</taxon>
        <taxon>Kitasatosporales</taxon>
        <taxon>Streptomycetaceae</taxon>
        <taxon>Streptomyces</taxon>
    </lineage>
</organism>